<accession>A0A9W3AYR7</accession>
<sequence>MAFSIAFDCLPLQMTDNELANYPQFSSLLSCLQDRLAPDGSSLKMKSALDEVQHSLSQARLKWLMSHTVYLELYELLASYEIKSHEGTLTPDEKQIQMCLTKTLSYNEIGDYLHFHPGVNSKSTLFGLTQMDIDQHNPAKHLLNDLQKIIIPMIEDKIQKKCEDLYNFYEPVKATQQGSAATKFLTLPDLVEHKLLSLQQEKETLKKDRVAREQHFWTYYQKLLECLSVIETIVKEYKLTCQAQTDDVTVEWLETRSEALRLKVKLTQVQILCDTYTNEAVKALKKIRGHLDDAIKQTEAQLAATTYSLQSYHSIGAEFKSLVNQFTLLQNEIENRKWALSTMGRTLNSTDGLSHTASSSPRSVDSLLNLVSPPVSQLKTDLQSQPAVVHPSSKSHQREKETKKVSFLSPSSSQNSTT</sequence>
<dbReference type="PANTHER" id="PTHR16219">
    <property type="entry name" value="AUGMIN SUBUNIT 4 FAMILY MEMBER"/>
    <property type="match status" value="1"/>
</dbReference>
<dbReference type="OrthoDB" id="661220at2759"/>
<proteinExistence type="predicted"/>
<dbReference type="GeneID" id="106073985"/>
<dbReference type="GO" id="GO:0051011">
    <property type="term" value="F:microtubule minus-end binding"/>
    <property type="evidence" value="ECO:0007669"/>
    <property type="project" value="TreeGrafter"/>
</dbReference>
<organism evidence="2 3">
    <name type="scientific">Biomphalaria glabrata</name>
    <name type="common">Bloodfluke planorb</name>
    <name type="synonym">Freshwater snail</name>
    <dbReference type="NCBI Taxonomy" id="6526"/>
    <lineage>
        <taxon>Eukaryota</taxon>
        <taxon>Metazoa</taxon>
        <taxon>Spiralia</taxon>
        <taxon>Lophotrochozoa</taxon>
        <taxon>Mollusca</taxon>
        <taxon>Gastropoda</taxon>
        <taxon>Heterobranchia</taxon>
        <taxon>Euthyneura</taxon>
        <taxon>Panpulmonata</taxon>
        <taxon>Hygrophila</taxon>
        <taxon>Lymnaeoidea</taxon>
        <taxon>Planorbidae</taxon>
        <taxon>Biomphalaria</taxon>
    </lineage>
</organism>
<evidence type="ECO:0000313" key="3">
    <source>
        <dbReference type="RefSeq" id="XP_055892343.1"/>
    </source>
</evidence>
<feature type="compositionally biased region" description="Polar residues" evidence="1">
    <location>
        <begin position="377"/>
        <end position="386"/>
    </location>
</feature>
<feature type="compositionally biased region" description="Polar residues" evidence="1">
    <location>
        <begin position="408"/>
        <end position="418"/>
    </location>
</feature>
<feature type="region of interest" description="Disordered" evidence="1">
    <location>
        <begin position="377"/>
        <end position="418"/>
    </location>
</feature>
<reference evidence="3" key="1">
    <citation type="submission" date="2025-08" db="UniProtKB">
        <authorList>
            <consortium name="RefSeq"/>
        </authorList>
    </citation>
    <scope>IDENTIFICATION</scope>
</reference>
<dbReference type="PANTHER" id="PTHR16219:SF1">
    <property type="entry name" value="HAUS AUGMIN-LIKE COMPLEX SUBUNIT 4"/>
    <property type="match status" value="1"/>
</dbReference>
<dbReference type="AlphaFoldDB" id="A0A9W3AYR7"/>
<dbReference type="OMA" id="NWALKEF"/>
<protein>
    <submittedName>
        <fullName evidence="3">Uncharacterized protein LOC106073985 isoform X1</fullName>
    </submittedName>
</protein>
<dbReference type="InterPro" id="IPR026214">
    <property type="entry name" value="HAUS4_met"/>
</dbReference>
<dbReference type="GO" id="GO:0051225">
    <property type="term" value="P:spindle assembly"/>
    <property type="evidence" value="ECO:0007669"/>
    <property type="project" value="InterPro"/>
</dbReference>
<dbReference type="Pfam" id="PF14735">
    <property type="entry name" value="HAUS4"/>
    <property type="match status" value="1"/>
</dbReference>
<name>A0A9W3AYR7_BIOGL</name>
<dbReference type="Proteomes" id="UP001165740">
    <property type="component" value="Chromosome 7"/>
</dbReference>
<dbReference type="RefSeq" id="XP_055892343.1">
    <property type="nucleotide sequence ID" value="XM_056036368.1"/>
</dbReference>
<dbReference type="GO" id="GO:0070652">
    <property type="term" value="C:HAUS complex"/>
    <property type="evidence" value="ECO:0007669"/>
    <property type="project" value="InterPro"/>
</dbReference>
<gene>
    <name evidence="3" type="primary">LOC106073985</name>
</gene>
<dbReference type="PRINTS" id="PR02090">
    <property type="entry name" value="HAUSAUGMINL4"/>
</dbReference>
<evidence type="ECO:0000313" key="2">
    <source>
        <dbReference type="Proteomes" id="UP001165740"/>
    </source>
</evidence>
<evidence type="ECO:0000256" key="1">
    <source>
        <dbReference type="SAM" id="MobiDB-lite"/>
    </source>
</evidence>
<keyword evidence="2" id="KW-1185">Reference proteome</keyword>
<dbReference type="GO" id="GO:0007098">
    <property type="term" value="P:centrosome cycle"/>
    <property type="evidence" value="ECO:0007669"/>
    <property type="project" value="InterPro"/>
</dbReference>
<dbReference type="InterPro" id="IPR029327">
    <property type="entry name" value="HAUS4"/>
</dbReference>